<name>A0A315ESM7_9BURK</name>
<evidence type="ECO:0000313" key="1">
    <source>
        <dbReference type="EMBL" id="PUE58902.1"/>
    </source>
</evidence>
<dbReference type="RefSeq" id="WP_108358155.1">
    <property type="nucleotide sequence ID" value="NZ_NESP01000001.1"/>
</dbReference>
<organism evidence="1 2">
    <name type="scientific">Limnohabitans curvus</name>
    <dbReference type="NCBI Taxonomy" id="323423"/>
    <lineage>
        <taxon>Bacteria</taxon>
        <taxon>Pseudomonadati</taxon>
        <taxon>Pseudomonadota</taxon>
        <taxon>Betaproteobacteria</taxon>
        <taxon>Burkholderiales</taxon>
        <taxon>Comamonadaceae</taxon>
        <taxon>Limnohabitans</taxon>
    </lineage>
</organism>
<dbReference type="AlphaFoldDB" id="A0A315ESM7"/>
<proteinExistence type="predicted"/>
<evidence type="ECO:0008006" key="3">
    <source>
        <dbReference type="Google" id="ProtNLM"/>
    </source>
</evidence>
<protein>
    <recommendedName>
        <fullName evidence="3">Phosphoglycerate mutase</fullName>
    </recommendedName>
</protein>
<keyword evidence="2" id="KW-1185">Reference proteome</keyword>
<gene>
    <name evidence="1" type="ORF">B9Z44_04415</name>
</gene>
<dbReference type="Proteomes" id="UP000251341">
    <property type="component" value="Unassembled WGS sequence"/>
</dbReference>
<accession>A0A315ESM7</accession>
<dbReference type="EMBL" id="NESP01000001">
    <property type="protein sequence ID" value="PUE58902.1"/>
    <property type="molecule type" value="Genomic_DNA"/>
</dbReference>
<evidence type="ECO:0000313" key="2">
    <source>
        <dbReference type="Proteomes" id="UP000251341"/>
    </source>
</evidence>
<comment type="caution">
    <text evidence="1">The sequence shown here is derived from an EMBL/GenBank/DDBJ whole genome shotgun (WGS) entry which is preliminary data.</text>
</comment>
<sequence>MTSVLIDSVRDTTLIPFSLWTTQGPEVSVLAKAELPHLRAWLAQTKRVDVHVDRVQEPLLATLSLPHERAWAQAIGWPSMDGCLPWAARAAAEVGLVATHAKTDAAHEAQESHASWVSTASPSGWAFITLCNWHVSNGQVTLGDPAYLQIDEATDSTLFQAMQSFFAEDGIALHPYKPGQWLAHSPLLADLPTASVDRVIGRNIDPWLVGSHTSAELLSPAAKLLRRLQNEMQMLLYTHSVNDGRGLTINSFWVHGTGVLPLSKQTRPEPAVVHTLRQSALQQDLIGWLEAWQHVDAHVIAPMLARVAAGEPQRLVLCGEYEFHVYDSAKPSLWQRLRTQLAPTSLDTVLAVAPLKD</sequence>
<reference evidence="1 2" key="1">
    <citation type="submission" date="2017-04" db="EMBL/GenBank/DDBJ databases">
        <title>Unexpected and diverse lifestyles within the genus Limnohabitans.</title>
        <authorList>
            <person name="Kasalicky V."/>
            <person name="Mehrshad M."/>
            <person name="Andrei S.-A."/>
            <person name="Salcher M."/>
            <person name="Kratochvilova H."/>
            <person name="Simek K."/>
            <person name="Ghai R."/>
        </authorList>
    </citation>
    <scope>NUCLEOTIDE SEQUENCE [LARGE SCALE GENOMIC DNA]</scope>
    <source>
        <strain evidence="1 2">MWH-C5</strain>
    </source>
</reference>